<reference evidence="1" key="1">
    <citation type="submission" date="2022-04" db="EMBL/GenBank/DDBJ databases">
        <title>Genome of the entomopathogenic fungus Entomophthora muscae.</title>
        <authorList>
            <person name="Elya C."/>
            <person name="Lovett B.R."/>
            <person name="Lee E."/>
            <person name="Macias A.M."/>
            <person name="Hajek A.E."/>
            <person name="De Bivort B.L."/>
            <person name="Kasson M.T."/>
            <person name="De Fine Licht H.H."/>
            <person name="Stajich J.E."/>
        </authorList>
    </citation>
    <scope>NUCLEOTIDE SEQUENCE</scope>
    <source>
        <strain evidence="1">Berkeley</strain>
    </source>
</reference>
<protein>
    <submittedName>
        <fullName evidence="1">Uncharacterized protein</fullName>
    </submittedName>
</protein>
<comment type="caution">
    <text evidence="1">The sequence shown here is derived from an EMBL/GenBank/DDBJ whole genome shotgun (WGS) entry which is preliminary data.</text>
</comment>
<organism evidence="1 2">
    <name type="scientific">Entomophthora muscae</name>
    <dbReference type="NCBI Taxonomy" id="34485"/>
    <lineage>
        <taxon>Eukaryota</taxon>
        <taxon>Fungi</taxon>
        <taxon>Fungi incertae sedis</taxon>
        <taxon>Zoopagomycota</taxon>
        <taxon>Entomophthoromycotina</taxon>
        <taxon>Entomophthoromycetes</taxon>
        <taxon>Entomophthorales</taxon>
        <taxon>Entomophthoraceae</taxon>
        <taxon>Entomophthora</taxon>
    </lineage>
</organism>
<name>A0ACC2TVH6_9FUNG</name>
<sequence length="165" mass="18754">MERETKKLIIEHRPPRDDQSHDLTRKFEYSQFNSANELTPAKDATRDWINLVDSSTWAKEICKSLPMADGHTYTLDHQVLPIAILAINLPHAVLNLKPTNPKKLWTSHPNPIVHQELSCVATEFPDLTANVSYNTQGALDELPLDVSNNMNQSGGNIRWWVLHPN</sequence>
<dbReference type="Proteomes" id="UP001165960">
    <property type="component" value="Unassembled WGS sequence"/>
</dbReference>
<keyword evidence="2" id="KW-1185">Reference proteome</keyword>
<dbReference type="EMBL" id="QTSX02002145">
    <property type="protein sequence ID" value="KAJ9078558.1"/>
    <property type="molecule type" value="Genomic_DNA"/>
</dbReference>
<evidence type="ECO:0000313" key="2">
    <source>
        <dbReference type="Proteomes" id="UP001165960"/>
    </source>
</evidence>
<gene>
    <name evidence="1" type="ORF">DSO57_1005696</name>
</gene>
<accession>A0ACC2TVH6</accession>
<proteinExistence type="predicted"/>
<evidence type="ECO:0000313" key="1">
    <source>
        <dbReference type="EMBL" id="KAJ9078558.1"/>
    </source>
</evidence>